<dbReference type="InterPro" id="IPR050326">
    <property type="entry name" value="NAD_dep_DNA_ligaseB"/>
</dbReference>
<dbReference type="PANTHER" id="PTHR47810">
    <property type="entry name" value="DNA LIGASE"/>
    <property type="match status" value="1"/>
</dbReference>
<dbReference type="EC" id="6.5.1.1" evidence="8"/>
<keyword evidence="5" id="KW-0234">DNA repair</keyword>
<comment type="cofactor">
    <cofactor evidence="1">
        <name>a divalent metal cation</name>
        <dbReference type="ChEBI" id="CHEBI:60240"/>
    </cofactor>
</comment>
<evidence type="ECO:0000256" key="3">
    <source>
        <dbReference type="ARBA" id="ARBA00022705"/>
    </source>
</evidence>
<dbReference type="CDD" id="cd07896">
    <property type="entry name" value="Adenylation_kDNA_ligase_like"/>
    <property type="match status" value="1"/>
</dbReference>
<dbReference type="RefSeq" id="WP_194856167.1">
    <property type="nucleotide sequence ID" value="NZ_ARXR01000016.1"/>
</dbReference>
<protein>
    <submittedName>
        <fullName evidence="8">DNA ligase</fullName>
        <ecNumber evidence="8">6.5.1.1</ecNumber>
    </submittedName>
</protein>
<evidence type="ECO:0000256" key="5">
    <source>
        <dbReference type="ARBA" id="ARBA00023204"/>
    </source>
</evidence>
<dbReference type="SUPFAM" id="SSF56091">
    <property type="entry name" value="DNA ligase/mRNA capping enzyme, catalytic domain"/>
    <property type="match status" value="1"/>
</dbReference>
<accession>A0ABS0AH85</accession>
<reference evidence="8 9" key="1">
    <citation type="submission" date="2012-09" db="EMBL/GenBank/DDBJ databases">
        <title>Genome Sequence of alkane-degrading Bacterium Alcanivorax venustensis ISO4.</title>
        <authorList>
            <person name="Lai Q."/>
            <person name="Shao Z."/>
        </authorList>
    </citation>
    <scope>NUCLEOTIDE SEQUENCE [LARGE SCALE GENOMIC DNA]</scope>
    <source>
        <strain evidence="8 9">ISO4</strain>
    </source>
</reference>
<dbReference type="Pfam" id="PF14743">
    <property type="entry name" value="DNA_ligase_OB_2"/>
    <property type="match status" value="1"/>
</dbReference>
<dbReference type="Pfam" id="PF01068">
    <property type="entry name" value="DNA_ligase_A_M"/>
    <property type="match status" value="1"/>
</dbReference>
<dbReference type="SUPFAM" id="SSF50249">
    <property type="entry name" value="Nucleic acid-binding proteins"/>
    <property type="match status" value="1"/>
</dbReference>
<sequence>MSRAIFLFVLATVLAFGVVVASVGHGRTVPALTQARVYQGEADLSRYWVSEKFDGVRAYWDGEDLISRHGNRFDVPAAFTRGFPEQPLDGELWMGRGTFSRMVGLINRHDTGPEHWRDVYYMVFDLPRAAGPFDERLQTLRRLLKDHDNPHLRLVRQLKVPDRAALDRRLEKVIEAGGEGLMLHRGDAPYRSYRSADLLKVKPYQDAEARVVAHLPGEGRLEGKMGALLVETASGQHFRLGSGFNDAQRAEPPPIGSLVTYKFYGRTRHGLPRFPSFLRVRRQGPGFIR</sequence>
<proteinExistence type="predicted"/>
<keyword evidence="4" id="KW-0227">DNA damage</keyword>
<dbReference type="EMBL" id="ARXR01000016">
    <property type="protein sequence ID" value="MBF5053464.1"/>
    <property type="molecule type" value="Genomic_DNA"/>
</dbReference>
<evidence type="ECO:0000313" key="9">
    <source>
        <dbReference type="Proteomes" id="UP000644441"/>
    </source>
</evidence>
<evidence type="ECO:0000313" key="8">
    <source>
        <dbReference type="EMBL" id="MBF5053464.1"/>
    </source>
</evidence>
<dbReference type="PROSITE" id="PS50160">
    <property type="entry name" value="DNA_LIGASE_A3"/>
    <property type="match status" value="1"/>
</dbReference>
<feature type="domain" description="ATP-dependent DNA ligase family profile" evidence="7">
    <location>
        <begin position="118"/>
        <end position="234"/>
    </location>
</feature>
<keyword evidence="3" id="KW-0235">DNA replication</keyword>
<dbReference type="CDD" id="cd08041">
    <property type="entry name" value="OBF_kDNA_ligase_like"/>
    <property type="match status" value="1"/>
</dbReference>
<comment type="catalytic activity">
    <reaction evidence="6">
        <text>ATP + (deoxyribonucleotide)n-3'-hydroxyl + 5'-phospho-(deoxyribonucleotide)m = (deoxyribonucleotide)n+m + AMP + diphosphate.</text>
        <dbReference type="EC" id="6.5.1.1"/>
    </reaction>
</comment>
<comment type="caution">
    <text evidence="8">The sequence shown here is derived from an EMBL/GenBank/DDBJ whole genome shotgun (WGS) entry which is preliminary data.</text>
</comment>
<dbReference type="Gene3D" id="3.30.470.30">
    <property type="entry name" value="DNA ligase/mRNA capping enzyme"/>
    <property type="match status" value="1"/>
</dbReference>
<dbReference type="Gene3D" id="3.30.1490.70">
    <property type="match status" value="1"/>
</dbReference>
<dbReference type="NCBIfam" id="NF006592">
    <property type="entry name" value="PRK09125.1"/>
    <property type="match status" value="1"/>
</dbReference>
<dbReference type="InterPro" id="IPR029319">
    <property type="entry name" value="DNA_ligase_OB"/>
</dbReference>
<evidence type="ECO:0000256" key="2">
    <source>
        <dbReference type="ARBA" id="ARBA00022598"/>
    </source>
</evidence>
<evidence type="ECO:0000259" key="7">
    <source>
        <dbReference type="PROSITE" id="PS50160"/>
    </source>
</evidence>
<organism evidence="8 9">
    <name type="scientific">Alloalcanivorax venustensis ISO4</name>
    <dbReference type="NCBI Taxonomy" id="1177184"/>
    <lineage>
        <taxon>Bacteria</taxon>
        <taxon>Pseudomonadati</taxon>
        <taxon>Pseudomonadota</taxon>
        <taxon>Gammaproteobacteria</taxon>
        <taxon>Oceanospirillales</taxon>
        <taxon>Alcanivoracaceae</taxon>
        <taxon>Alloalcanivorax</taxon>
    </lineage>
</organism>
<dbReference type="InterPro" id="IPR012340">
    <property type="entry name" value="NA-bd_OB-fold"/>
</dbReference>
<keyword evidence="2 8" id="KW-0436">Ligase</keyword>
<dbReference type="Proteomes" id="UP000644441">
    <property type="component" value="Unassembled WGS sequence"/>
</dbReference>
<keyword evidence="9" id="KW-1185">Reference proteome</keyword>
<name>A0ABS0AH85_9GAMM</name>
<dbReference type="InterPro" id="IPR012310">
    <property type="entry name" value="DNA_ligase_ATP-dep_cent"/>
</dbReference>
<dbReference type="Gene3D" id="2.40.50.140">
    <property type="entry name" value="Nucleic acid-binding proteins"/>
    <property type="match status" value="1"/>
</dbReference>
<evidence type="ECO:0000256" key="1">
    <source>
        <dbReference type="ARBA" id="ARBA00001968"/>
    </source>
</evidence>
<evidence type="ECO:0000256" key="4">
    <source>
        <dbReference type="ARBA" id="ARBA00022763"/>
    </source>
</evidence>
<dbReference type="GO" id="GO:0003910">
    <property type="term" value="F:DNA ligase (ATP) activity"/>
    <property type="evidence" value="ECO:0007669"/>
    <property type="project" value="UniProtKB-EC"/>
</dbReference>
<evidence type="ECO:0000256" key="6">
    <source>
        <dbReference type="ARBA" id="ARBA00034003"/>
    </source>
</evidence>
<gene>
    <name evidence="8" type="ORF">ISO4_02066</name>
</gene>
<dbReference type="PANTHER" id="PTHR47810:SF1">
    <property type="entry name" value="DNA LIGASE B"/>
    <property type="match status" value="1"/>
</dbReference>